<accession>A0A9D4IV59</accession>
<sequence>MAERILDTSQSQNNSIVNEEVDQTAPAVGSSNAVVSHSNHTEGSDDTAPVVRDSITVMSHINHNDVSNDASPVVLGSNAAVSLSNYNEVSNETASVDLAFNYVESHSNHIEVSNETATVVQGSTVDVSHNNHTEVSDEIADVFRHSTAVLNHNIYTETAHSQAGEAAHATEDSTNNCEEDGIISSSKVALVNKCPDNNETIQAGVSRILTNIMFMIGIMDIVKFISQIADNTLRADCDSNPDSIVIDPDISQQVDLTRFSNFKTTFHKISVNNYSLKDKLKRNTSFTSNEENQLHNDEANNKAEVNTKLKEVGTNQSTSTSQSNIEYPSQSQSASNGDGAIKVKEGVSNGANVENASLHEDISNADYTDERGNNQFTNNHYHTDDTIVSLNSNTGTVDLHQNNIPVGVYYEISLHFGNVLYPNDIEATEPRPNLDMTHRTCALSTTNTVIFFYKRRKSMVASRLRRKDIRVPSALQVTTTQTQILMEICQRMSTRNLFMQHGISLNKLQVYMRSTK</sequence>
<organism evidence="2 3">
    <name type="scientific">Dreissena polymorpha</name>
    <name type="common">Zebra mussel</name>
    <name type="synonym">Mytilus polymorpha</name>
    <dbReference type="NCBI Taxonomy" id="45954"/>
    <lineage>
        <taxon>Eukaryota</taxon>
        <taxon>Metazoa</taxon>
        <taxon>Spiralia</taxon>
        <taxon>Lophotrochozoa</taxon>
        <taxon>Mollusca</taxon>
        <taxon>Bivalvia</taxon>
        <taxon>Autobranchia</taxon>
        <taxon>Heteroconchia</taxon>
        <taxon>Euheterodonta</taxon>
        <taxon>Imparidentia</taxon>
        <taxon>Neoheterodontei</taxon>
        <taxon>Myida</taxon>
        <taxon>Dreissenoidea</taxon>
        <taxon>Dreissenidae</taxon>
        <taxon>Dreissena</taxon>
    </lineage>
</organism>
<protein>
    <submittedName>
        <fullName evidence="2">Uncharacterized protein</fullName>
    </submittedName>
</protein>
<feature type="compositionally biased region" description="Basic and acidic residues" evidence="1">
    <location>
        <begin position="357"/>
        <end position="372"/>
    </location>
</feature>
<keyword evidence="3" id="KW-1185">Reference proteome</keyword>
<reference evidence="2" key="2">
    <citation type="submission" date="2020-11" db="EMBL/GenBank/DDBJ databases">
        <authorList>
            <person name="McCartney M.A."/>
            <person name="Auch B."/>
            <person name="Kono T."/>
            <person name="Mallez S."/>
            <person name="Becker A."/>
            <person name="Gohl D.M."/>
            <person name="Silverstein K.A.T."/>
            <person name="Koren S."/>
            <person name="Bechman K.B."/>
            <person name="Herman A."/>
            <person name="Abrahante J.E."/>
            <person name="Garbe J."/>
        </authorList>
    </citation>
    <scope>NUCLEOTIDE SEQUENCE</scope>
    <source>
        <strain evidence="2">Duluth1</strain>
        <tissue evidence="2">Whole animal</tissue>
    </source>
</reference>
<dbReference type="EMBL" id="JAIWYP010000008">
    <property type="protein sequence ID" value="KAH3787925.1"/>
    <property type="molecule type" value="Genomic_DNA"/>
</dbReference>
<dbReference type="AlphaFoldDB" id="A0A9D4IV59"/>
<evidence type="ECO:0000313" key="2">
    <source>
        <dbReference type="EMBL" id="KAH3787925.1"/>
    </source>
</evidence>
<reference evidence="2" key="1">
    <citation type="journal article" date="2019" name="bioRxiv">
        <title>The Genome of the Zebra Mussel, Dreissena polymorpha: A Resource for Invasive Species Research.</title>
        <authorList>
            <person name="McCartney M.A."/>
            <person name="Auch B."/>
            <person name="Kono T."/>
            <person name="Mallez S."/>
            <person name="Zhang Y."/>
            <person name="Obille A."/>
            <person name="Becker A."/>
            <person name="Abrahante J.E."/>
            <person name="Garbe J."/>
            <person name="Badalamenti J.P."/>
            <person name="Herman A."/>
            <person name="Mangelson H."/>
            <person name="Liachko I."/>
            <person name="Sullivan S."/>
            <person name="Sone E.D."/>
            <person name="Koren S."/>
            <person name="Silverstein K.A.T."/>
            <person name="Beckman K.B."/>
            <person name="Gohl D.M."/>
        </authorList>
    </citation>
    <scope>NUCLEOTIDE SEQUENCE</scope>
    <source>
        <strain evidence="2">Duluth1</strain>
        <tissue evidence="2">Whole animal</tissue>
    </source>
</reference>
<feature type="compositionally biased region" description="Low complexity" evidence="1">
    <location>
        <begin position="314"/>
        <end position="324"/>
    </location>
</feature>
<dbReference type="Proteomes" id="UP000828390">
    <property type="component" value="Unassembled WGS sequence"/>
</dbReference>
<name>A0A9D4IV59_DREPO</name>
<feature type="region of interest" description="Disordered" evidence="1">
    <location>
        <begin position="24"/>
        <end position="48"/>
    </location>
</feature>
<comment type="caution">
    <text evidence="2">The sequence shown here is derived from an EMBL/GenBank/DDBJ whole genome shotgun (WGS) entry which is preliminary data.</text>
</comment>
<gene>
    <name evidence="2" type="ORF">DPMN_166055</name>
</gene>
<feature type="compositionally biased region" description="Polar residues" evidence="1">
    <location>
        <begin position="325"/>
        <end position="336"/>
    </location>
</feature>
<proteinExistence type="predicted"/>
<evidence type="ECO:0000256" key="1">
    <source>
        <dbReference type="SAM" id="MobiDB-lite"/>
    </source>
</evidence>
<evidence type="ECO:0000313" key="3">
    <source>
        <dbReference type="Proteomes" id="UP000828390"/>
    </source>
</evidence>
<feature type="compositionally biased region" description="Polar residues" evidence="1">
    <location>
        <begin position="29"/>
        <end position="38"/>
    </location>
</feature>
<feature type="region of interest" description="Disordered" evidence="1">
    <location>
        <begin position="311"/>
        <end position="380"/>
    </location>
</feature>